<dbReference type="AlphaFoldDB" id="A0A7R8CLK0"/>
<dbReference type="Gene3D" id="1.10.220.160">
    <property type="match status" value="1"/>
</dbReference>
<dbReference type="EC" id="2.1.1.354" evidence="1"/>
<dbReference type="EC" id="2.1.1.357" evidence="1"/>
<reference evidence="1" key="1">
    <citation type="submission" date="2021-02" db="EMBL/GenBank/DDBJ databases">
        <authorList>
            <person name="Bekaert M."/>
        </authorList>
    </citation>
    <scope>NUCLEOTIDE SEQUENCE</scope>
    <source>
        <strain evidence="1">IoA-00</strain>
    </source>
</reference>
<dbReference type="Gene3D" id="2.170.270.10">
    <property type="entry name" value="SET domain"/>
    <property type="match status" value="1"/>
</dbReference>
<dbReference type="InterPro" id="IPR053010">
    <property type="entry name" value="SET_SmydA-8"/>
</dbReference>
<sequence length="452" mass="51834">MSSCKSCTFCIQSESIVCPSCGKGFCCEEHAVIHRLPRDGSCIPIDIKEDDIKGRHIVASRDINPGEVVFVDRPVVVGPNHEVTPLCITCSEKVTLIFQNVKTSSNIIIIFTPRSNPISSAHHVGTPYVIWKNVPWSMAPTKNVRSSHPSRTYAQSSLMGKSTIKIEQLMDHSDKVIQTDRWKDIDHHILKRLIGYFTQEEIIKVSGILDINAYEIRINIRGLLPISSLLNHGCLPNAKELRTQWHFDCCCSRCVSEGKEFLDHVKCPSCYGFGAPIHNTIPDQWKCTNCSETFGGLDKIHYCEKELQEIIRSDRYNINRYLDVYKVTKNILHPQHELNIKLYRWLMPIYCREETQGLYTLSDLELKKEMIDHLLASINVIIPGLNRQRGKVLFELVDVDYKLLNADCQRGSVQDLVSISKRVREFFKVMQGKLNAFLRLVNCQILKEEYRK</sequence>
<keyword evidence="1" id="KW-0489">Methyltransferase</keyword>
<keyword evidence="2" id="KW-1185">Reference proteome</keyword>
<dbReference type="GO" id="GO:0140999">
    <property type="term" value="F:histone H3K4 trimethyltransferase activity"/>
    <property type="evidence" value="ECO:0007669"/>
    <property type="project" value="UniProtKB-EC"/>
</dbReference>
<dbReference type="Gene3D" id="6.10.140.2220">
    <property type="match status" value="1"/>
</dbReference>
<proteinExistence type="predicted"/>
<dbReference type="GO" id="GO:0140954">
    <property type="term" value="F:histone H3K36 dimethyltransferase activity"/>
    <property type="evidence" value="ECO:0007669"/>
    <property type="project" value="UniProtKB-EC"/>
</dbReference>
<name>A0A7R8CLK0_LEPSM</name>
<dbReference type="EMBL" id="HG994594">
    <property type="protein sequence ID" value="CAF2858144.1"/>
    <property type="molecule type" value="Genomic_DNA"/>
</dbReference>
<evidence type="ECO:0000313" key="1">
    <source>
        <dbReference type="EMBL" id="CAF2858144.1"/>
    </source>
</evidence>
<gene>
    <name evidence="1" type="ORF">LSAA_6065</name>
</gene>
<dbReference type="Proteomes" id="UP000675881">
    <property type="component" value="Chromosome 15"/>
</dbReference>
<evidence type="ECO:0000313" key="2">
    <source>
        <dbReference type="Proteomes" id="UP000675881"/>
    </source>
</evidence>
<organism evidence="1 2">
    <name type="scientific">Lepeophtheirus salmonis</name>
    <name type="common">Salmon louse</name>
    <name type="synonym">Caligus salmonis</name>
    <dbReference type="NCBI Taxonomy" id="72036"/>
    <lineage>
        <taxon>Eukaryota</taxon>
        <taxon>Metazoa</taxon>
        <taxon>Ecdysozoa</taxon>
        <taxon>Arthropoda</taxon>
        <taxon>Crustacea</taxon>
        <taxon>Multicrustacea</taxon>
        <taxon>Hexanauplia</taxon>
        <taxon>Copepoda</taxon>
        <taxon>Siphonostomatoida</taxon>
        <taxon>Caligidae</taxon>
        <taxon>Lepeophtheirus</taxon>
    </lineage>
</organism>
<keyword evidence="1" id="KW-0808">Transferase</keyword>
<dbReference type="InterPro" id="IPR046341">
    <property type="entry name" value="SET_dom_sf"/>
</dbReference>
<dbReference type="PANTHER" id="PTHR46455:SF5">
    <property type="entry name" value="SET AND MYND DOMAIN CONTAINING, ARTHROPOD-SPECIFIC, MEMBER 4, ISOFORM A"/>
    <property type="match status" value="1"/>
</dbReference>
<dbReference type="InterPro" id="IPR011990">
    <property type="entry name" value="TPR-like_helical_dom_sf"/>
</dbReference>
<dbReference type="Gene3D" id="1.25.40.10">
    <property type="entry name" value="Tetratricopeptide repeat domain"/>
    <property type="match status" value="1"/>
</dbReference>
<protein>
    <submittedName>
        <fullName evidence="1">SMYD</fullName>
        <ecNumber evidence="1">2.1.1.354</ecNumber>
        <ecNumber evidence="1">2.1.1.357</ecNumber>
    </submittedName>
</protein>
<dbReference type="PANTHER" id="PTHR46455">
    <property type="entry name" value="SET AND MYND DOMAIN CONTAINING, ARTHROPOD-SPECIFIC, MEMBER 4, ISOFORM A"/>
    <property type="match status" value="1"/>
</dbReference>
<dbReference type="SUPFAM" id="SSF82199">
    <property type="entry name" value="SET domain"/>
    <property type="match status" value="1"/>
</dbReference>
<dbReference type="OrthoDB" id="265717at2759"/>
<accession>A0A7R8CLK0</accession>
<dbReference type="GO" id="GO:0032259">
    <property type="term" value="P:methylation"/>
    <property type="evidence" value="ECO:0007669"/>
    <property type="project" value="UniProtKB-KW"/>
</dbReference>